<keyword evidence="2 14" id="KW-1003">Cell membrane</keyword>
<evidence type="ECO:0000256" key="12">
    <source>
        <dbReference type="ARBA" id="ARBA00023224"/>
    </source>
</evidence>
<keyword evidence="5 14" id="KW-0552">Olfaction</keyword>
<dbReference type="Pfam" id="PF13853">
    <property type="entry name" value="7tm_4"/>
    <property type="match status" value="1"/>
</dbReference>
<dbReference type="PRINTS" id="PR00237">
    <property type="entry name" value="GPCRRHODOPSN"/>
</dbReference>
<keyword evidence="11" id="KW-0325">Glycoprotein</keyword>
<dbReference type="Gene3D" id="1.20.1070.10">
    <property type="entry name" value="Rhodopsin 7-helix transmembrane proteins"/>
    <property type="match status" value="1"/>
</dbReference>
<dbReference type="GO" id="GO:0004930">
    <property type="term" value="F:G protein-coupled receptor activity"/>
    <property type="evidence" value="ECO:0007669"/>
    <property type="project" value="UniProtKB-KW"/>
</dbReference>
<dbReference type="GO" id="GO:0004984">
    <property type="term" value="F:olfactory receptor activity"/>
    <property type="evidence" value="ECO:0007669"/>
    <property type="project" value="InterPro"/>
</dbReference>
<evidence type="ECO:0000256" key="1">
    <source>
        <dbReference type="ARBA" id="ARBA00004651"/>
    </source>
</evidence>
<dbReference type="GO" id="GO:0005886">
    <property type="term" value="C:plasma membrane"/>
    <property type="evidence" value="ECO:0007669"/>
    <property type="project" value="UniProtKB-SubCell"/>
</dbReference>
<comment type="similarity">
    <text evidence="13">Belongs to the G-protein coupled receptor 1 family.</text>
</comment>
<comment type="subcellular location">
    <subcellularLocation>
        <location evidence="1 14">Cell membrane</location>
        <topology evidence="1 14">Multi-pass membrane protein</topology>
    </subcellularLocation>
</comment>
<dbReference type="InterPro" id="IPR017452">
    <property type="entry name" value="GPCR_Rhodpsn_7TM"/>
</dbReference>
<dbReference type="InterPro" id="IPR050939">
    <property type="entry name" value="Olfactory_GPCR1"/>
</dbReference>
<keyword evidence="16" id="KW-1185">Reference proteome</keyword>
<accession>A0A6P8P692</accession>
<dbReference type="RefSeq" id="XP_033779184.1">
    <property type="nucleotide sequence ID" value="XM_033923293.1"/>
</dbReference>
<keyword evidence="4 13" id="KW-0812">Transmembrane</keyword>
<dbReference type="CDD" id="cd13954">
    <property type="entry name" value="7tmA_OR"/>
    <property type="match status" value="1"/>
</dbReference>
<dbReference type="PANTHER" id="PTHR24242">
    <property type="entry name" value="G-PROTEIN COUPLED RECEPTOR"/>
    <property type="match status" value="1"/>
</dbReference>
<feature type="transmembrane region" description="Helical" evidence="14">
    <location>
        <begin position="99"/>
        <end position="120"/>
    </location>
</feature>
<sequence>MEERNQTGVKEFIFNGLTSNERSKAALFTLFLMIYSLTLISNASIIMLVWSNTSLHKPMYIFLGNLSFSEIWFTTSTVPKMLSGLLSKINSISFEGCFLQFYFFFSCGATECLLLTVMGYDRYLAICHPLHYTFLMSNYKCCLFAASCWILAFLWASFPVILISTLPFCSPFKIDHFLCDPGPLLELTCEKGYSTEMLITLYISTVIFSTSSCTFISYAFIIQTILKIPSSSGRRKAFSTCASHLIVVSIFFGSVMYMYVRPPGSHPLNIDKVITMFYSVVTPLINPIIYSLRNKEVMEVIKKMMRL</sequence>
<evidence type="ECO:0000256" key="8">
    <source>
        <dbReference type="ARBA" id="ARBA00023136"/>
    </source>
</evidence>
<keyword evidence="8 14" id="KW-0472">Membrane</keyword>
<evidence type="ECO:0000256" key="11">
    <source>
        <dbReference type="ARBA" id="ARBA00023180"/>
    </source>
</evidence>
<name>A0A6P8P692_GEOSA</name>
<proteinExistence type="inferred from homology"/>
<dbReference type="InParanoid" id="A0A6P8P692"/>
<keyword evidence="10 13" id="KW-0675">Receptor</keyword>
<dbReference type="KEGG" id="gsh:117349699"/>
<protein>
    <recommendedName>
        <fullName evidence="14">Olfactory receptor</fullName>
    </recommendedName>
</protein>
<dbReference type="InterPro" id="IPR000276">
    <property type="entry name" value="GPCR_Rhodpsn"/>
</dbReference>
<evidence type="ECO:0000313" key="17">
    <source>
        <dbReference type="RefSeq" id="XP_033779184.1"/>
    </source>
</evidence>
<feature type="transmembrane region" description="Helical" evidence="14">
    <location>
        <begin position="141"/>
        <end position="163"/>
    </location>
</feature>
<dbReference type="FunCoup" id="A0A6P8P692">
    <property type="interactions" value="279"/>
</dbReference>
<dbReference type="SUPFAM" id="SSF81321">
    <property type="entry name" value="Family A G protein-coupled receptor-like"/>
    <property type="match status" value="1"/>
</dbReference>
<evidence type="ECO:0000256" key="3">
    <source>
        <dbReference type="ARBA" id="ARBA00022606"/>
    </source>
</evidence>
<evidence type="ECO:0000256" key="4">
    <source>
        <dbReference type="ARBA" id="ARBA00022692"/>
    </source>
</evidence>
<evidence type="ECO:0000256" key="2">
    <source>
        <dbReference type="ARBA" id="ARBA00022475"/>
    </source>
</evidence>
<evidence type="ECO:0000256" key="5">
    <source>
        <dbReference type="ARBA" id="ARBA00022725"/>
    </source>
</evidence>
<reference evidence="17" key="1">
    <citation type="submission" date="2025-08" db="UniProtKB">
        <authorList>
            <consortium name="RefSeq"/>
        </authorList>
    </citation>
    <scope>IDENTIFICATION</scope>
</reference>
<feature type="transmembrane region" description="Helical" evidence="14">
    <location>
        <begin position="238"/>
        <end position="260"/>
    </location>
</feature>
<feature type="domain" description="G-protein coupled receptors family 1 profile" evidence="15">
    <location>
        <begin position="41"/>
        <end position="290"/>
    </location>
</feature>
<keyword evidence="6 14" id="KW-1133">Transmembrane helix</keyword>
<dbReference type="GeneID" id="117349699"/>
<evidence type="ECO:0000256" key="7">
    <source>
        <dbReference type="ARBA" id="ARBA00023040"/>
    </source>
</evidence>
<evidence type="ECO:0000313" key="16">
    <source>
        <dbReference type="Proteomes" id="UP000515159"/>
    </source>
</evidence>
<dbReference type="FunFam" id="1.20.1070.10:FF:000001">
    <property type="entry name" value="Olfactory receptor"/>
    <property type="match status" value="1"/>
</dbReference>
<evidence type="ECO:0000259" key="15">
    <source>
        <dbReference type="PROSITE" id="PS50262"/>
    </source>
</evidence>
<keyword evidence="9" id="KW-1015">Disulfide bond</keyword>
<dbReference type="OrthoDB" id="9902777at2759"/>
<dbReference type="PANTHER" id="PTHR24242:SF359">
    <property type="entry name" value="ODORANT RECEPTOR-RELATED"/>
    <property type="match status" value="1"/>
</dbReference>
<dbReference type="AlphaFoldDB" id="A0A6P8P692"/>
<feature type="transmembrane region" description="Helical" evidence="14">
    <location>
        <begin position="25"/>
        <end position="48"/>
    </location>
</feature>
<evidence type="ECO:0000256" key="9">
    <source>
        <dbReference type="ARBA" id="ARBA00023157"/>
    </source>
</evidence>
<keyword evidence="12 13" id="KW-0807">Transducer</keyword>
<evidence type="ECO:0000256" key="10">
    <source>
        <dbReference type="ARBA" id="ARBA00023170"/>
    </source>
</evidence>
<keyword evidence="3 14" id="KW-0716">Sensory transduction</keyword>
<feature type="transmembrane region" description="Helical" evidence="14">
    <location>
        <begin position="201"/>
        <end position="226"/>
    </location>
</feature>
<feature type="transmembrane region" description="Helical" evidence="14">
    <location>
        <begin position="272"/>
        <end position="292"/>
    </location>
</feature>
<dbReference type="Proteomes" id="UP000515159">
    <property type="component" value="Chromosome 16"/>
</dbReference>
<dbReference type="InterPro" id="IPR000725">
    <property type="entry name" value="Olfact_rcpt"/>
</dbReference>
<dbReference type="PROSITE" id="PS00237">
    <property type="entry name" value="G_PROTEIN_RECEP_F1_1"/>
    <property type="match status" value="1"/>
</dbReference>
<keyword evidence="7 13" id="KW-0297">G-protein coupled receptor</keyword>
<evidence type="ECO:0000256" key="6">
    <source>
        <dbReference type="ARBA" id="ARBA00022989"/>
    </source>
</evidence>
<gene>
    <name evidence="17" type="primary">LOC117349699</name>
</gene>
<evidence type="ECO:0000256" key="14">
    <source>
        <dbReference type="RuleBase" id="RU363047"/>
    </source>
</evidence>
<dbReference type="PRINTS" id="PR00245">
    <property type="entry name" value="OLFACTORYR"/>
</dbReference>
<organism evidence="16 17">
    <name type="scientific">Geotrypetes seraphini</name>
    <name type="common">Gaboon caecilian</name>
    <name type="synonym">Caecilia seraphini</name>
    <dbReference type="NCBI Taxonomy" id="260995"/>
    <lineage>
        <taxon>Eukaryota</taxon>
        <taxon>Metazoa</taxon>
        <taxon>Chordata</taxon>
        <taxon>Craniata</taxon>
        <taxon>Vertebrata</taxon>
        <taxon>Euteleostomi</taxon>
        <taxon>Amphibia</taxon>
        <taxon>Gymnophiona</taxon>
        <taxon>Geotrypetes</taxon>
    </lineage>
</organism>
<dbReference type="PROSITE" id="PS50262">
    <property type="entry name" value="G_PROTEIN_RECEP_F1_2"/>
    <property type="match status" value="1"/>
</dbReference>
<evidence type="ECO:0000256" key="13">
    <source>
        <dbReference type="RuleBase" id="RU000688"/>
    </source>
</evidence>